<dbReference type="HAMAP" id="MF_02126">
    <property type="entry name" value="RF_methyltr_PrmC"/>
    <property type="match status" value="1"/>
</dbReference>
<feature type="binding site" evidence="5">
    <location>
        <position position="186"/>
    </location>
    <ligand>
        <name>S-adenosyl-L-methionine</name>
        <dbReference type="ChEBI" id="CHEBI:59789"/>
    </ligand>
</feature>
<dbReference type="Pfam" id="PF05175">
    <property type="entry name" value="MTS"/>
    <property type="match status" value="1"/>
</dbReference>
<dbReference type="RefSeq" id="WP_091960728.1">
    <property type="nucleotide sequence ID" value="NZ_FOLH01000002.1"/>
</dbReference>
<evidence type="ECO:0000256" key="1">
    <source>
        <dbReference type="ARBA" id="ARBA00022603"/>
    </source>
</evidence>
<dbReference type="CDD" id="cd02440">
    <property type="entry name" value="AdoMet_MTases"/>
    <property type="match status" value="1"/>
</dbReference>
<feature type="binding site" evidence="5">
    <location>
        <position position="171"/>
    </location>
    <ligand>
        <name>S-adenosyl-L-methionine</name>
        <dbReference type="ChEBI" id="CHEBI:59789"/>
    </ligand>
</feature>
<dbReference type="InterPro" id="IPR040758">
    <property type="entry name" value="PrmC_N"/>
</dbReference>
<dbReference type="GO" id="GO:0102559">
    <property type="term" value="F:peptide chain release factor N(5)-glutamine methyltransferase activity"/>
    <property type="evidence" value="ECO:0007669"/>
    <property type="project" value="UniProtKB-EC"/>
</dbReference>
<dbReference type="PANTHER" id="PTHR18895">
    <property type="entry name" value="HEMK METHYLTRANSFERASE"/>
    <property type="match status" value="1"/>
</dbReference>
<comment type="similarity">
    <text evidence="5">Belongs to the protein N5-glutamine methyltransferase family. PrmC subfamily.</text>
</comment>
<keyword evidence="9" id="KW-1185">Reference proteome</keyword>
<feature type="domain" description="Methyltransferase small" evidence="6">
    <location>
        <begin position="113"/>
        <end position="190"/>
    </location>
</feature>
<organism evidence="8 9">
    <name type="scientific">Marinospirillum celere</name>
    <dbReference type="NCBI Taxonomy" id="1122252"/>
    <lineage>
        <taxon>Bacteria</taxon>
        <taxon>Pseudomonadati</taxon>
        <taxon>Pseudomonadota</taxon>
        <taxon>Gammaproteobacteria</taxon>
        <taxon>Oceanospirillales</taxon>
        <taxon>Oceanospirillaceae</taxon>
        <taxon>Marinospirillum</taxon>
    </lineage>
</organism>
<dbReference type="InterPro" id="IPR050320">
    <property type="entry name" value="N5-glutamine_MTase"/>
</dbReference>
<dbReference type="Gene3D" id="1.10.8.10">
    <property type="entry name" value="DNA helicase RuvA subunit, C-terminal domain"/>
    <property type="match status" value="1"/>
</dbReference>
<evidence type="ECO:0000256" key="2">
    <source>
        <dbReference type="ARBA" id="ARBA00022679"/>
    </source>
</evidence>
<dbReference type="PROSITE" id="PS00092">
    <property type="entry name" value="N6_MTASE"/>
    <property type="match status" value="1"/>
</dbReference>
<dbReference type="InterPro" id="IPR007848">
    <property type="entry name" value="Small_mtfrase_dom"/>
</dbReference>
<gene>
    <name evidence="5" type="primary">prmC</name>
    <name evidence="8" type="ORF">SAMN05660443_1239</name>
</gene>
<dbReference type="InterPro" id="IPR004556">
    <property type="entry name" value="HemK-like"/>
</dbReference>
<keyword evidence="3 5" id="KW-0949">S-adenosyl-L-methionine</keyword>
<evidence type="ECO:0000259" key="7">
    <source>
        <dbReference type="Pfam" id="PF17827"/>
    </source>
</evidence>
<sequence>MAVTLKSWLLEASRQLQEAGQENARQEAEMLLCQQLQKNTAYLFAWPELTLTPIQQEQLASWLQQRLDGRPLAWILGAWEFWGLRLEVSPATLIPRADTECLVEQALSLGEAPALRVMDLGTGTGALALALKKERPGWQVEAVDFQPAAVTLARKNARQLELDVRIWQSDWWQSVPPGDYDLILSNPPYIHPDDPHLLQGDVRFEPQTALVGGDDGLEAYRKLLSGIEQRLKPGGWLLVEQGYDQAEAVAELFARAGLVEISGFQDYAGQPRITQGRRPKV</sequence>
<dbReference type="InterPro" id="IPR002052">
    <property type="entry name" value="DNA_methylase_N6_adenine_CS"/>
</dbReference>
<evidence type="ECO:0000313" key="9">
    <source>
        <dbReference type="Proteomes" id="UP000199058"/>
    </source>
</evidence>
<dbReference type="Gene3D" id="3.40.50.150">
    <property type="entry name" value="Vaccinia Virus protein VP39"/>
    <property type="match status" value="1"/>
</dbReference>
<dbReference type="GO" id="GO:0032259">
    <property type="term" value="P:methylation"/>
    <property type="evidence" value="ECO:0007669"/>
    <property type="project" value="UniProtKB-KW"/>
</dbReference>
<proteinExistence type="inferred from homology"/>
<reference evidence="8 9" key="1">
    <citation type="submission" date="2016-10" db="EMBL/GenBank/DDBJ databases">
        <authorList>
            <person name="de Groot N.N."/>
        </authorList>
    </citation>
    <scope>NUCLEOTIDE SEQUENCE [LARGE SCALE GENOMIC DNA]</scope>
    <source>
        <strain evidence="8 9">DSM 18438</strain>
    </source>
</reference>
<dbReference type="FunFam" id="3.40.50.150:FF:000053">
    <property type="entry name" value="Release factor glutamine methyltransferase"/>
    <property type="match status" value="1"/>
</dbReference>
<feature type="binding site" evidence="5">
    <location>
        <position position="144"/>
    </location>
    <ligand>
        <name>S-adenosyl-L-methionine</name>
        <dbReference type="ChEBI" id="CHEBI:59789"/>
    </ligand>
</feature>
<comment type="function">
    <text evidence="5">Methylates the class 1 translation termination release factors RF1/PrfA and RF2/PrfB on the glutamine residue of the universally conserved GGQ motif.</text>
</comment>
<keyword evidence="2 5" id="KW-0808">Transferase</keyword>
<keyword evidence="1 5" id="KW-0489">Methyltransferase</keyword>
<dbReference type="GO" id="GO:0003676">
    <property type="term" value="F:nucleic acid binding"/>
    <property type="evidence" value="ECO:0007669"/>
    <property type="project" value="InterPro"/>
</dbReference>
<accession>A0A1I1FWM8</accession>
<dbReference type="InterPro" id="IPR029063">
    <property type="entry name" value="SAM-dependent_MTases_sf"/>
</dbReference>
<evidence type="ECO:0000256" key="5">
    <source>
        <dbReference type="HAMAP-Rule" id="MF_02126"/>
    </source>
</evidence>
<evidence type="ECO:0000256" key="3">
    <source>
        <dbReference type="ARBA" id="ARBA00022691"/>
    </source>
</evidence>
<evidence type="ECO:0000313" key="8">
    <source>
        <dbReference type="EMBL" id="SFC03432.1"/>
    </source>
</evidence>
<dbReference type="PANTHER" id="PTHR18895:SF74">
    <property type="entry name" value="MTRF1L RELEASE FACTOR GLUTAMINE METHYLTRANSFERASE"/>
    <property type="match status" value="1"/>
</dbReference>
<name>A0A1I1FWM8_9GAMM</name>
<dbReference type="EMBL" id="FOLH01000002">
    <property type="protein sequence ID" value="SFC03432.1"/>
    <property type="molecule type" value="Genomic_DNA"/>
</dbReference>
<dbReference type="NCBIfam" id="TIGR03534">
    <property type="entry name" value="RF_mod_PrmC"/>
    <property type="match status" value="1"/>
</dbReference>
<dbReference type="InterPro" id="IPR019874">
    <property type="entry name" value="RF_methyltr_PrmC"/>
</dbReference>
<evidence type="ECO:0000259" key="6">
    <source>
        <dbReference type="Pfam" id="PF05175"/>
    </source>
</evidence>
<dbReference type="Pfam" id="PF17827">
    <property type="entry name" value="PrmC_N"/>
    <property type="match status" value="1"/>
</dbReference>
<feature type="binding site" evidence="5">
    <location>
        <begin position="121"/>
        <end position="125"/>
    </location>
    <ligand>
        <name>S-adenosyl-L-methionine</name>
        <dbReference type="ChEBI" id="CHEBI:59789"/>
    </ligand>
</feature>
<dbReference type="NCBIfam" id="TIGR00536">
    <property type="entry name" value="hemK_fam"/>
    <property type="match status" value="1"/>
</dbReference>
<feature type="domain" description="Release factor glutamine methyltransferase N-terminal" evidence="7">
    <location>
        <begin position="8"/>
        <end position="77"/>
    </location>
</feature>
<dbReference type="AlphaFoldDB" id="A0A1I1FWM8"/>
<comment type="catalytic activity">
    <reaction evidence="4 5">
        <text>L-glutaminyl-[peptide chain release factor] + S-adenosyl-L-methionine = N(5)-methyl-L-glutaminyl-[peptide chain release factor] + S-adenosyl-L-homocysteine + H(+)</text>
        <dbReference type="Rhea" id="RHEA:42896"/>
        <dbReference type="Rhea" id="RHEA-COMP:10271"/>
        <dbReference type="Rhea" id="RHEA-COMP:10272"/>
        <dbReference type="ChEBI" id="CHEBI:15378"/>
        <dbReference type="ChEBI" id="CHEBI:30011"/>
        <dbReference type="ChEBI" id="CHEBI:57856"/>
        <dbReference type="ChEBI" id="CHEBI:59789"/>
        <dbReference type="ChEBI" id="CHEBI:61891"/>
        <dbReference type="EC" id="2.1.1.297"/>
    </reaction>
</comment>
<dbReference type="OrthoDB" id="9800643at2"/>
<feature type="binding site" evidence="5">
    <location>
        <begin position="186"/>
        <end position="189"/>
    </location>
    <ligand>
        <name>substrate</name>
    </ligand>
</feature>
<protein>
    <recommendedName>
        <fullName evidence="5">Release factor glutamine methyltransferase</fullName>
        <shortName evidence="5">RF MTase</shortName>
        <ecNumber evidence="5">2.1.1.297</ecNumber>
    </recommendedName>
    <alternativeName>
        <fullName evidence="5">N5-glutamine methyltransferase PrmC</fullName>
    </alternativeName>
    <alternativeName>
        <fullName evidence="5">Protein-(glutamine-N5) MTase PrmC</fullName>
    </alternativeName>
    <alternativeName>
        <fullName evidence="5">Protein-glutamine N-methyltransferase PrmC</fullName>
    </alternativeName>
</protein>
<dbReference type="Proteomes" id="UP000199058">
    <property type="component" value="Unassembled WGS sequence"/>
</dbReference>
<dbReference type="SUPFAM" id="SSF53335">
    <property type="entry name" value="S-adenosyl-L-methionine-dependent methyltransferases"/>
    <property type="match status" value="1"/>
</dbReference>
<evidence type="ECO:0000256" key="4">
    <source>
        <dbReference type="ARBA" id="ARBA00048391"/>
    </source>
</evidence>
<dbReference type="EC" id="2.1.1.297" evidence="5"/>
<dbReference type="STRING" id="1122252.SAMN05660443_1239"/>